<evidence type="ECO:0000256" key="3">
    <source>
        <dbReference type="ARBA" id="ARBA00024227"/>
    </source>
</evidence>
<dbReference type="PANTHER" id="PTHR12835:SF5">
    <property type="entry name" value="BIOTIN--PROTEIN LIGASE"/>
    <property type="match status" value="1"/>
</dbReference>
<keyword evidence="7" id="KW-1185">Reference proteome</keyword>
<dbReference type="HOGENOM" id="CLU_051096_3_0_7"/>
<keyword evidence="1 6" id="KW-0436">Ligase</keyword>
<reference evidence="7" key="1">
    <citation type="submission" date="2012-06" db="EMBL/GenBank/DDBJ databases">
        <title>Complete sequence of chromosome of Desulfomonile tiedjei DSM 6799.</title>
        <authorList>
            <person name="Lucas S."/>
            <person name="Copeland A."/>
            <person name="Lapidus A."/>
            <person name="Glavina del Rio T."/>
            <person name="Dalin E."/>
            <person name="Tice H."/>
            <person name="Bruce D."/>
            <person name="Goodwin L."/>
            <person name="Pitluck S."/>
            <person name="Peters L."/>
            <person name="Ovchinnikova G."/>
            <person name="Zeytun A."/>
            <person name="Lu M."/>
            <person name="Kyrpides N."/>
            <person name="Mavromatis K."/>
            <person name="Ivanova N."/>
            <person name="Brettin T."/>
            <person name="Detter J.C."/>
            <person name="Han C."/>
            <person name="Larimer F."/>
            <person name="Land M."/>
            <person name="Hauser L."/>
            <person name="Markowitz V."/>
            <person name="Cheng J.-F."/>
            <person name="Hugenholtz P."/>
            <person name="Woyke T."/>
            <person name="Wu D."/>
            <person name="Spring S."/>
            <person name="Schroeder M."/>
            <person name="Brambilla E."/>
            <person name="Klenk H.-P."/>
            <person name="Eisen J.A."/>
        </authorList>
    </citation>
    <scope>NUCLEOTIDE SEQUENCE [LARGE SCALE GENOMIC DNA]</scope>
    <source>
        <strain evidence="7">ATCC 49306 / DSM 6799 / DCB-1</strain>
    </source>
</reference>
<sequence>MFGNLIIYESLGSTQDIARELARQGDSEGTAILALKQTSGRGRLGRTWVSPPGKNLALSVILKPHIEPQHASLLGMAASIATAETVESYGIARAELKWPNDVLVNGRKIAGILSEAAVTSNRLEYVIVGLGLNVNCSPDDFPPDLRELVTSMAICTGQISDVEEIARVFLDKMHSLYDRVRTEGPAFIPNSWDGRWAHRKSYVIRDGIRYRAEAIAPDGALVVSTEDGTIKQLVSGTIEIVSP</sequence>
<proteinExistence type="predicted"/>
<dbReference type="Pfam" id="PF02237">
    <property type="entry name" value="BPL_C"/>
    <property type="match status" value="1"/>
</dbReference>
<accession>I4C9T7</accession>
<evidence type="ECO:0000256" key="2">
    <source>
        <dbReference type="ARBA" id="ARBA00023267"/>
    </source>
</evidence>
<dbReference type="KEGG" id="dti:Desti_3683"/>
<dbReference type="GO" id="GO:0004077">
    <property type="term" value="F:biotin--[biotin carboxyl-carrier protein] ligase activity"/>
    <property type="evidence" value="ECO:0007669"/>
    <property type="project" value="UniProtKB-EC"/>
</dbReference>
<organism evidence="6 7">
    <name type="scientific">Desulfomonile tiedjei (strain ATCC 49306 / DSM 6799 / DCB-1)</name>
    <dbReference type="NCBI Taxonomy" id="706587"/>
    <lineage>
        <taxon>Bacteria</taxon>
        <taxon>Pseudomonadati</taxon>
        <taxon>Thermodesulfobacteriota</taxon>
        <taxon>Desulfomonilia</taxon>
        <taxon>Desulfomonilales</taxon>
        <taxon>Desulfomonilaceae</taxon>
        <taxon>Desulfomonile</taxon>
    </lineage>
</organism>
<dbReference type="AlphaFoldDB" id="I4C9T7"/>
<name>I4C9T7_DESTA</name>
<protein>
    <recommendedName>
        <fullName evidence="3">biotin--[biotin carboxyl-carrier protein] ligase</fullName>
        <ecNumber evidence="3">6.3.4.15</ecNumber>
    </recommendedName>
</protein>
<dbReference type="PATRIC" id="fig|706587.4.peg.4188"/>
<evidence type="ECO:0000256" key="4">
    <source>
        <dbReference type="ARBA" id="ARBA00047846"/>
    </source>
</evidence>
<gene>
    <name evidence="6" type="ordered locus">Desti_3683</name>
</gene>
<dbReference type="InterPro" id="IPR003142">
    <property type="entry name" value="BPL_C"/>
</dbReference>
<dbReference type="STRING" id="706587.Desti_3683"/>
<dbReference type="InterPro" id="IPR045864">
    <property type="entry name" value="aa-tRNA-synth_II/BPL/LPL"/>
</dbReference>
<dbReference type="PANTHER" id="PTHR12835">
    <property type="entry name" value="BIOTIN PROTEIN LIGASE"/>
    <property type="match status" value="1"/>
</dbReference>
<dbReference type="eggNOG" id="COG0340">
    <property type="taxonomic scope" value="Bacteria"/>
</dbReference>
<dbReference type="Pfam" id="PF03099">
    <property type="entry name" value="BPL_LplA_LipB"/>
    <property type="match status" value="1"/>
</dbReference>
<dbReference type="Gene3D" id="3.30.930.10">
    <property type="entry name" value="Bira Bifunctional Protein, Domain 2"/>
    <property type="match status" value="1"/>
</dbReference>
<evidence type="ECO:0000259" key="5">
    <source>
        <dbReference type="PROSITE" id="PS51733"/>
    </source>
</evidence>
<dbReference type="CDD" id="cd16442">
    <property type="entry name" value="BPL"/>
    <property type="match status" value="1"/>
</dbReference>
<keyword evidence="2" id="KW-0092">Biotin</keyword>
<dbReference type="Proteomes" id="UP000006055">
    <property type="component" value="Chromosome"/>
</dbReference>
<dbReference type="InterPro" id="IPR004143">
    <property type="entry name" value="BPL_LPL_catalytic"/>
</dbReference>
<dbReference type="OrthoDB" id="9807064at2"/>
<dbReference type="NCBIfam" id="TIGR00121">
    <property type="entry name" value="birA_ligase"/>
    <property type="match status" value="1"/>
</dbReference>
<dbReference type="SUPFAM" id="SSF55681">
    <property type="entry name" value="Class II aaRS and biotin synthetases"/>
    <property type="match status" value="1"/>
</dbReference>
<dbReference type="InterPro" id="IPR004408">
    <property type="entry name" value="Biotin_CoA_COase_ligase"/>
</dbReference>
<evidence type="ECO:0000256" key="1">
    <source>
        <dbReference type="ARBA" id="ARBA00022598"/>
    </source>
</evidence>
<dbReference type="EMBL" id="CP003360">
    <property type="protein sequence ID" value="AFM26328.1"/>
    <property type="molecule type" value="Genomic_DNA"/>
</dbReference>
<evidence type="ECO:0000313" key="7">
    <source>
        <dbReference type="Proteomes" id="UP000006055"/>
    </source>
</evidence>
<dbReference type="GO" id="GO:0005737">
    <property type="term" value="C:cytoplasm"/>
    <property type="evidence" value="ECO:0007669"/>
    <property type="project" value="TreeGrafter"/>
</dbReference>
<dbReference type="RefSeq" id="WP_014811456.1">
    <property type="nucleotide sequence ID" value="NC_018025.1"/>
</dbReference>
<feature type="domain" description="BPL/LPL catalytic" evidence="5">
    <location>
        <begin position="1"/>
        <end position="181"/>
    </location>
</feature>
<evidence type="ECO:0000313" key="6">
    <source>
        <dbReference type="EMBL" id="AFM26328.1"/>
    </source>
</evidence>
<dbReference type="EC" id="6.3.4.15" evidence="3"/>
<comment type="catalytic activity">
    <reaction evidence="4">
        <text>biotin + L-lysyl-[protein] + ATP = N(6)-biotinyl-L-lysyl-[protein] + AMP + diphosphate + H(+)</text>
        <dbReference type="Rhea" id="RHEA:11756"/>
        <dbReference type="Rhea" id="RHEA-COMP:9752"/>
        <dbReference type="Rhea" id="RHEA-COMP:10505"/>
        <dbReference type="ChEBI" id="CHEBI:15378"/>
        <dbReference type="ChEBI" id="CHEBI:29969"/>
        <dbReference type="ChEBI" id="CHEBI:30616"/>
        <dbReference type="ChEBI" id="CHEBI:33019"/>
        <dbReference type="ChEBI" id="CHEBI:57586"/>
        <dbReference type="ChEBI" id="CHEBI:83144"/>
        <dbReference type="ChEBI" id="CHEBI:456215"/>
        <dbReference type="EC" id="6.3.4.15"/>
    </reaction>
</comment>
<dbReference type="PROSITE" id="PS51733">
    <property type="entry name" value="BPL_LPL_CATALYTIC"/>
    <property type="match status" value="1"/>
</dbReference>